<evidence type="ECO:0000313" key="2">
    <source>
        <dbReference type="EMBL" id="KKM25287.1"/>
    </source>
</evidence>
<sequence>MEQNIPEVFKKTIEEKEDLSYVNPNGDEVYGFTQSKKNADEIILQQKRNNALITWLIMVGALFFIMAIYILYRVESGNILANIVASCVN</sequence>
<dbReference type="AlphaFoldDB" id="A0A0F9ICT8"/>
<feature type="transmembrane region" description="Helical" evidence="1">
    <location>
        <begin position="52"/>
        <end position="72"/>
    </location>
</feature>
<reference evidence="2" key="1">
    <citation type="journal article" date="2015" name="Nature">
        <title>Complex archaea that bridge the gap between prokaryotes and eukaryotes.</title>
        <authorList>
            <person name="Spang A."/>
            <person name="Saw J.H."/>
            <person name="Jorgensen S.L."/>
            <person name="Zaremba-Niedzwiedzka K."/>
            <person name="Martijn J."/>
            <person name="Lind A.E."/>
            <person name="van Eijk R."/>
            <person name="Schleper C."/>
            <person name="Guy L."/>
            <person name="Ettema T.J."/>
        </authorList>
    </citation>
    <scope>NUCLEOTIDE SEQUENCE</scope>
</reference>
<protein>
    <submittedName>
        <fullName evidence="2">Uncharacterized protein</fullName>
    </submittedName>
</protein>
<keyword evidence="1" id="KW-0812">Transmembrane</keyword>
<evidence type="ECO:0000256" key="1">
    <source>
        <dbReference type="SAM" id="Phobius"/>
    </source>
</evidence>
<comment type="caution">
    <text evidence="2">The sequence shown here is derived from an EMBL/GenBank/DDBJ whole genome shotgun (WGS) entry which is preliminary data.</text>
</comment>
<proteinExistence type="predicted"/>
<name>A0A0F9ICT8_9ZZZZ</name>
<keyword evidence="1" id="KW-1133">Transmembrane helix</keyword>
<organism evidence="2">
    <name type="scientific">marine sediment metagenome</name>
    <dbReference type="NCBI Taxonomy" id="412755"/>
    <lineage>
        <taxon>unclassified sequences</taxon>
        <taxon>metagenomes</taxon>
        <taxon>ecological metagenomes</taxon>
    </lineage>
</organism>
<keyword evidence="1" id="KW-0472">Membrane</keyword>
<dbReference type="EMBL" id="LAZR01012747">
    <property type="protein sequence ID" value="KKM25287.1"/>
    <property type="molecule type" value="Genomic_DNA"/>
</dbReference>
<gene>
    <name evidence="2" type="ORF">LCGC14_1596540</name>
</gene>
<accession>A0A0F9ICT8</accession>